<sequence>MPAGTIYSLILKKENAHEDPIYCCAWAKLNTAGDSANASKDFIVTGGLDSLVKVWTLENNKLELLHTLEGHSMAVVSVAVSPSAPIIASSSLDSSLIFWDLVLGKKLVEIPTGVTDVWKIAFSPDGEHIATGGHTGKIVVYSVQSGSIEKILDTRGKFILSVSWSPNGRYIATGSEDGILCIVDVIQGKVVHSVEAHGQPVRSIAFSPCSRRLATASNDGYVKIYDVASAGLQFSLNHKCWAVSVCFTADGTRVATAAADGSVRVALADGLKVLNTFQEHSDVAWGVNFNSNNKKIISVSKDKSINIYECPPLPKPEKKEQTTNLIK</sequence>
<dbReference type="InterPro" id="IPR015943">
    <property type="entry name" value="WD40/YVTN_repeat-like_dom_sf"/>
</dbReference>
<dbReference type="PROSITE" id="PS50294">
    <property type="entry name" value="WD_REPEATS_REGION"/>
    <property type="match status" value="2"/>
</dbReference>
<dbReference type="SUPFAM" id="SSF50978">
    <property type="entry name" value="WD40 repeat-like"/>
    <property type="match status" value="1"/>
</dbReference>
<dbReference type="GO" id="GO:0016593">
    <property type="term" value="C:Cdc73/Paf1 complex"/>
    <property type="evidence" value="ECO:0007669"/>
    <property type="project" value="TreeGrafter"/>
</dbReference>
<evidence type="ECO:0000256" key="3">
    <source>
        <dbReference type="PROSITE-ProRule" id="PRU00221"/>
    </source>
</evidence>
<dbReference type="InterPro" id="IPR019775">
    <property type="entry name" value="WD40_repeat_CS"/>
</dbReference>
<dbReference type="InterPro" id="IPR036322">
    <property type="entry name" value="WD40_repeat_dom_sf"/>
</dbReference>
<name>A0A2A4JXX2_HELVI</name>
<evidence type="ECO:0000313" key="4">
    <source>
        <dbReference type="EMBL" id="PCG76871.1"/>
    </source>
</evidence>
<dbReference type="AlphaFoldDB" id="A0A2A4JXX2"/>
<organism evidence="4">
    <name type="scientific">Heliothis virescens</name>
    <name type="common">Tobacco budworm moth</name>
    <dbReference type="NCBI Taxonomy" id="7102"/>
    <lineage>
        <taxon>Eukaryota</taxon>
        <taxon>Metazoa</taxon>
        <taxon>Ecdysozoa</taxon>
        <taxon>Arthropoda</taxon>
        <taxon>Hexapoda</taxon>
        <taxon>Insecta</taxon>
        <taxon>Pterygota</taxon>
        <taxon>Neoptera</taxon>
        <taxon>Endopterygota</taxon>
        <taxon>Lepidoptera</taxon>
        <taxon>Glossata</taxon>
        <taxon>Ditrysia</taxon>
        <taxon>Noctuoidea</taxon>
        <taxon>Noctuidae</taxon>
        <taxon>Heliothinae</taxon>
        <taxon>Heliothis</taxon>
    </lineage>
</organism>
<feature type="repeat" description="WD" evidence="3">
    <location>
        <begin position="152"/>
        <end position="193"/>
    </location>
</feature>
<dbReference type="InterPro" id="IPR001680">
    <property type="entry name" value="WD40_rpt"/>
</dbReference>
<dbReference type="PANTHER" id="PTHR44090:SF1">
    <property type="entry name" value="SUPERKILLER COMPLEX PROTEIN 8"/>
    <property type="match status" value="1"/>
</dbReference>
<dbReference type="EMBL" id="NWSH01000372">
    <property type="protein sequence ID" value="PCG76871.1"/>
    <property type="molecule type" value="Genomic_DNA"/>
</dbReference>
<comment type="caution">
    <text evidence="4">The sequence shown here is derived from an EMBL/GenBank/DDBJ whole genome shotgun (WGS) entry which is preliminary data.</text>
</comment>
<feature type="repeat" description="WD" evidence="3">
    <location>
        <begin position="277"/>
        <end position="309"/>
    </location>
</feature>
<dbReference type="PROSITE" id="PS00678">
    <property type="entry name" value="WD_REPEATS_1"/>
    <property type="match status" value="1"/>
</dbReference>
<dbReference type="PROSITE" id="PS50082">
    <property type="entry name" value="WD_REPEATS_2"/>
    <property type="match status" value="4"/>
</dbReference>
<dbReference type="InterPro" id="IPR051510">
    <property type="entry name" value="SKI8"/>
</dbReference>
<feature type="repeat" description="WD" evidence="3">
    <location>
        <begin position="68"/>
        <end position="109"/>
    </location>
</feature>
<accession>A0A2A4JXX2</accession>
<keyword evidence="2" id="KW-0677">Repeat</keyword>
<reference evidence="4" key="1">
    <citation type="submission" date="2017-09" db="EMBL/GenBank/DDBJ databases">
        <title>Contemporary evolution of a Lepidopteran species, Heliothis virescens, in response to modern agricultural practices.</title>
        <authorList>
            <person name="Fritz M.L."/>
            <person name="Deyonke A.M."/>
            <person name="Papanicolaou A."/>
            <person name="Micinski S."/>
            <person name="Westbrook J."/>
            <person name="Gould F."/>
        </authorList>
    </citation>
    <scope>NUCLEOTIDE SEQUENCE [LARGE SCALE GENOMIC DNA]</scope>
    <source>
        <strain evidence="4">HvINT-</strain>
        <tissue evidence="4">Whole body</tissue>
    </source>
</reference>
<proteinExistence type="predicted"/>
<protein>
    <submittedName>
        <fullName evidence="4">Uncharacterized protein</fullName>
    </submittedName>
</protein>
<dbReference type="STRING" id="7102.A0A2A4JXX2"/>
<evidence type="ECO:0000256" key="2">
    <source>
        <dbReference type="ARBA" id="ARBA00022737"/>
    </source>
</evidence>
<dbReference type="Gene3D" id="2.130.10.10">
    <property type="entry name" value="YVTN repeat-like/Quinoprotein amine dehydrogenase"/>
    <property type="match status" value="1"/>
</dbReference>
<dbReference type="Pfam" id="PF00400">
    <property type="entry name" value="WD40"/>
    <property type="match status" value="7"/>
</dbReference>
<dbReference type="PANTHER" id="PTHR44090">
    <property type="entry name" value="WD REPEAT-CONTAINING PROTEIN 61"/>
    <property type="match status" value="1"/>
</dbReference>
<feature type="repeat" description="WD" evidence="3">
    <location>
        <begin position="194"/>
        <end position="235"/>
    </location>
</feature>
<dbReference type="SMART" id="SM00320">
    <property type="entry name" value="WD40"/>
    <property type="match status" value="7"/>
</dbReference>
<keyword evidence="1 3" id="KW-0853">WD repeat</keyword>
<dbReference type="CDD" id="cd00200">
    <property type="entry name" value="WD40"/>
    <property type="match status" value="1"/>
</dbReference>
<evidence type="ECO:0000256" key="1">
    <source>
        <dbReference type="ARBA" id="ARBA00022574"/>
    </source>
</evidence>
<gene>
    <name evidence="4" type="ORF">B5V51_8481</name>
</gene>